<evidence type="ECO:0000259" key="2">
    <source>
        <dbReference type="Pfam" id="PF01370"/>
    </source>
</evidence>
<dbReference type="InterPro" id="IPR010099">
    <property type="entry name" value="SDR39U1"/>
</dbReference>
<protein>
    <submittedName>
        <fullName evidence="4">Nucleoside-diphosphate sugar epimerase</fullName>
    </submittedName>
</protein>
<proteinExistence type="inferred from homology"/>
<evidence type="ECO:0000259" key="3">
    <source>
        <dbReference type="Pfam" id="PF08338"/>
    </source>
</evidence>
<dbReference type="Pfam" id="PF08338">
    <property type="entry name" value="DUF1731"/>
    <property type="match status" value="1"/>
</dbReference>
<dbReference type="SUPFAM" id="SSF55961">
    <property type="entry name" value="Bet v1-like"/>
    <property type="match status" value="1"/>
</dbReference>
<feature type="domain" description="DUF1731" evidence="3">
    <location>
        <begin position="409"/>
        <end position="451"/>
    </location>
</feature>
<reference evidence="4 5" key="1">
    <citation type="submission" date="2019-06" db="EMBL/GenBank/DDBJ databases">
        <title>Whole genome shotgun sequence of Glutamicibacter nicotianae NBRC 14234.</title>
        <authorList>
            <person name="Hosoyama A."/>
            <person name="Uohara A."/>
            <person name="Ohji S."/>
            <person name="Ichikawa N."/>
        </authorList>
    </citation>
    <scope>NUCLEOTIDE SEQUENCE [LARGE SCALE GENOMIC DNA]</scope>
    <source>
        <strain evidence="4 5">NBRC 14234</strain>
    </source>
</reference>
<dbReference type="NCBIfam" id="TIGR01777">
    <property type="entry name" value="yfcH"/>
    <property type="match status" value="1"/>
</dbReference>
<comment type="caution">
    <text evidence="4">The sequence shown here is derived from an EMBL/GenBank/DDBJ whole genome shotgun (WGS) entry which is preliminary data.</text>
</comment>
<organism evidence="4 5">
    <name type="scientific">Glutamicibacter nicotianae</name>
    <name type="common">Arthrobacter nicotianae</name>
    <dbReference type="NCBI Taxonomy" id="37929"/>
    <lineage>
        <taxon>Bacteria</taxon>
        <taxon>Bacillati</taxon>
        <taxon>Actinomycetota</taxon>
        <taxon>Actinomycetes</taxon>
        <taxon>Micrococcales</taxon>
        <taxon>Micrococcaceae</taxon>
        <taxon>Glutamicibacter</taxon>
    </lineage>
</organism>
<comment type="similarity">
    <text evidence="1">Belongs to the NAD(P)-dependent epimerase/dehydratase family. SDR39U1 subfamily.</text>
</comment>
<dbReference type="Gene3D" id="3.30.530.20">
    <property type="match status" value="1"/>
</dbReference>
<sequence length="461" mass="49389">MGKSCPRSYDGAMNIERSSQLPVSAPVVFDWFSRPGAIQRLLPPWLPLKVIEEAGSLKDGAAVLGLPGGLLWNAKHQPEGFAQNRSFVDQLEPVGLRGLPARAVRWRHEHYFEPAGPQSTTVRDCIESNMPGRQIESMLAYRHRQLADDFAAHHRAAQSGLEPQVIAVTGSSGLVGQALCAFLSTGGHRVIKLVRHAPNTAGERRWDPADPDESLLEGCDAVIHLAGASIFGRFSQAHRQAIASSRIEPTRSLALLAARSDVRTFISASAIGFYGASAGPDPLDEFDSPPAGTPDFLSGVVQRWEQAAEEGGGSMRRVQIRTGVVLSPKGGMLAVLRPIFSAGLGGPLGGGQQMLSWIGLDDLLDIYHRALWDSQLAGPVNAVAPQPVSNAEFTRSLARAVHRPAVIPVPGAAPKLVLGAEGSQLLAMADQRIVPRKLLDSGHQFRNERIELELAHSLGAS</sequence>
<dbReference type="InterPro" id="IPR001509">
    <property type="entry name" value="Epimerase_deHydtase"/>
</dbReference>
<dbReference type="EMBL" id="BJNE01000004">
    <property type="protein sequence ID" value="GEC12164.1"/>
    <property type="molecule type" value="Genomic_DNA"/>
</dbReference>
<dbReference type="Pfam" id="PF01370">
    <property type="entry name" value="Epimerase"/>
    <property type="match status" value="1"/>
</dbReference>
<gene>
    <name evidence="4" type="ORF">ANI01nite_13670</name>
</gene>
<keyword evidence="5" id="KW-1185">Reference proteome</keyword>
<evidence type="ECO:0000313" key="4">
    <source>
        <dbReference type="EMBL" id="GEC12164.1"/>
    </source>
</evidence>
<accession>A0ABQ0RK60</accession>
<evidence type="ECO:0000256" key="1">
    <source>
        <dbReference type="ARBA" id="ARBA00009353"/>
    </source>
</evidence>
<dbReference type="PANTHER" id="PTHR11092:SF0">
    <property type="entry name" value="EPIMERASE FAMILY PROTEIN SDR39U1"/>
    <property type="match status" value="1"/>
</dbReference>
<dbReference type="Gene3D" id="3.40.50.720">
    <property type="entry name" value="NAD(P)-binding Rossmann-like Domain"/>
    <property type="match status" value="1"/>
</dbReference>
<dbReference type="InterPro" id="IPR013549">
    <property type="entry name" value="DUF1731"/>
</dbReference>
<dbReference type="Proteomes" id="UP000316242">
    <property type="component" value="Unassembled WGS sequence"/>
</dbReference>
<evidence type="ECO:0000313" key="5">
    <source>
        <dbReference type="Proteomes" id="UP000316242"/>
    </source>
</evidence>
<dbReference type="PANTHER" id="PTHR11092">
    <property type="entry name" value="SUGAR NUCLEOTIDE EPIMERASE RELATED"/>
    <property type="match status" value="1"/>
</dbReference>
<name>A0ABQ0RK60_GLUNI</name>
<feature type="domain" description="NAD-dependent epimerase/dehydratase" evidence="2">
    <location>
        <begin position="166"/>
        <end position="294"/>
    </location>
</feature>
<dbReference type="SUPFAM" id="SSF51735">
    <property type="entry name" value="NAD(P)-binding Rossmann-fold domains"/>
    <property type="match status" value="1"/>
</dbReference>
<dbReference type="InterPro" id="IPR023393">
    <property type="entry name" value="START-like_dom_sf"/>
</dbReference>
<dbReference type="InterPro" id="IPR036291">
    <property type="entry name" value="NAD(P)-bd_dom_sf"/>
</dbReference>